<evidence type="ECO:0000256" key="1">
    <source>
        <dbReference type="ARBA" id="ARBA00022448"/>
    </source>
</evidence>
<keyword evidence="1" id="KW-0813">Transport</keyword>
<evidence type="ECO:0000256" key="4">
    <source>
        <dbReference type="ARBA" id="ARBA00022840"/>
    </source>
</evidence>
<comment type="caution">
    <text evidence="8">The sequence shown here is derived from an EMBL/GenBank/DDBJ whole genome shotgun (WGS) entry which is preliminary data.</text>
</comment>
<keyword evidence="2" id="KW-1003">Cell membrane</keyword>
<dbReference type="InterPro" id="IPR008995">
    <property type="entry name" value="Mo/tungstate-bd_C_term_dom"/>
</dbReference>
<dbReference type="InterPro" id="IPR003439">
    <property type="entry name" value="ABC_transporter-like_ATP-bd"/>
</dbReference>
<name>A0A2P6FFQ3_9MOLU</name>
<dbReference type="InterPro" id="IPR050093">
    <property type="entry name" value="ABC_SmlMolc_Importer"/>
</dbReference>
<evidence type="ECO:0000256" key="2">
    <source>
        <dbReference type="ARBA" id="ARBA00022475"/>
    </source>
</evidence>
<dbReference type="Proteomes" id="UP000031565">
    <property type="component" value="Unassembled WGS sequence"/>
</dbReference>
<keyword evidence="8" id="KW-0378">Hydrolase</keyword>
<dbReference type="EMBL" id="JTLV02000001">
    <property type="protein sequence ID" value="PQM32281.1"/>
    <property type="molecule type" value="Genomic_DNA"/>
</dbReference>
<dbReference type="AlphaFoldDB" id="A0A2P6FFQ3"/>
<evidence type="ECO:0000313" key="8">
    <source>
        <dbReference type="EMBL" id="PQM32281.1"/>
    </source>
</evidence>
<accession>A0A2P6FFQ3</accession>
<keyword evidence="9" id="KW-1185">Reference proteome</keyword>
<evidence type="ECO:0000259" key="7">
    <source>
        <dbReference type="PROSITE" id="PS50893"/>
    </source>
</evidence>
<dbReference type="GO" id="GO:0015594">
    <property type="term" value="F:ABC-type putrescine transporter activity"/>
    <property type="evidence" value="ECO:0007669"/>
    <property type="project" value="InterPro"/>
</dbReference>
<dbReference type="SUPFAM" id="SSF50331">
    <property type="entry name" value="MOP-like"/>
    <property type="match status" value="1"/>
</dbReference>
<dbReference type="Pfam" id="PF00005">
    <property type="entry name" value="ABC_tran"/>
    <property type="match status" value="1"/>
</dbReference>
<dbReference type="SUPFAM" id="SSF52540">
    <property type="entry name" value="P-loop containing nucleoside triphosphate hydrolases"/>
    <property type="match status" value="1"/>
</dbReference>
<dbReference type="RefSeq" id="WP_040094286.1">
    <property type="nucleotide sequence ID" value="NZ_CM020866.1"/>
</dbReference>
<dbReference type="OrthoDB" id="9802264at2"/>
<proteinExistence type="predicted"/>
<gene>
    <name evidence="8" type="primary">potA_2</name>
    <name evidence="8" type="ORF">SMSRO_SF021870</name>
</gene>
<protein>
    <submittedName>
        <fullName evidence="8">Spermidine/putrescine import ATP-binding protein PotA</fullName>
        <ecNumber evidence="8">3.6.3.31</ecNumber>
    </submittedName>
</protein>
<dbReference type="SMART" id="SM00382">
    <property type="entry name" value="AAA"/>
    <property type="match status" value="1"/>
</dbReference>
<dbReference type="STRING" id="2138.SMSRO_v1c19840"/>
<dbReference type="Gene3D" id="3.40.50.300">
    <property type="entry name" value="P-loop containing nucleotide triphosphate hydrolases"/>
    <property type="match status" value="1"/>
</dbReference>
<dbReference type="InterPro" id="IPR027417">
    <property type="entry name" value="P-loop_NTPase"/>
</dbReference>
<dbReference type="Pfam" id="PF08402">
    <property type="entry name" value="TOBE_2"/>
    <property type="match status" value="1"/>
</dbReference>
<evidence type="ECO:0000256" key="6">
    <source>
        <dbReference type="ARBA" id="ARBA00023136"/>
    </source>
</evidence>
<dbReference type="PROSITE" id="PS50893">
    <property type="entry name" value="ABC_TRANSPORTER_2"/>
    <property type="match status" value="1"/>
</dbReference>
<dbReference type="EC" id="3.6.3.31" evidence="8"/>
<keyword evidence="6" id="KW-0472">Membrane</keyword>
<dbReference type="GO" id="GO:0016887">
    <property type="term" value="F:ATP hydrolysis activity"/>
    <property type="evidence" value="ECO:0007669"/>
    <property type="project" value="InterPro"/>
</dbReference>
<dbReference type="GO" id="GO:0005524">
    <property type="term" value="F:ATP binding"/>
    <property type="evidence" value="ECO:0007669"/>
    <property type="project" value="UniProtKB-KW"/>
</dbReference>
<feature type="domain" description="ABC transporter" evidence="7">
    <location>
        <begin position="6"/>
        <end position="236"/>
    </location>
</feature>
<dbReference type="InterPro" id="IPR017879">
    <property type="entry name" value="PotA_ATP-bd"/>
</dbReference>
<reference evidence="8 9" key="1">
    <citation type="journal article" date="2015" name="MBio">
        <title>Genome sequence of the Drosophila melanogaster male-killing Spiroplasma strain MSRO endosymbiont.</title>
        <authorList>
            <person name="Paredes J.C."/>
            <person name="Herren J.K."/>
            <person name="Schupfer F."/>
            <person name="Marin R."/>
            <person name="Claverol S."/>
            <person name="Kuo C.H."/>
            <person name="Lemaitre B."/>
            <person name="Beven L."/>
        </authorList>
    </citation>
    <scope>NUCLEOTIDE SEQUENCE [LARGE SCALE GENOMIC DNA]</scope>
    <source>
        <strain evidence="8 9">MSRO</strain>
    </source>
</reference>
<dbReference type="InterPro" id="IPR017871">
    <property type="entry name" value="ABC_transporter-like_CS"/>
</dbReference>
<dbReference type="PANTHER" id="PTHR42781:SF4">
    <property type="entry name" value="SPERMIDINE_PUTRESCINE IMPORT ATP-BINDING PROTEIN POTA"/>
    <property type="match status" value="1"/>
</dbReference>
<evidence type="ECO:0000256" key="5">
    <source>
        <dbReference type="ARBA" id="ARBA00022967"/>
    </source>
</evidence>
<keyword evidence="4 8" id="KW-0067">ATP-binding</keyword>
<keyword evidence="3" id="KW-0547">Nucleotide-binding</keyword>
<dbReference type="NCBIfam" id="NF043075">
    <property type="entry name" value="MMSYN1_0197"/>
    <property type="match status" value="1"/>
</dbReference>
<keyword evidence="5" id="KW-1278">Translocase</keyword>
<dbReference type="PROSITE" id="PS00211">
    <property type="entry name" value="ABC_TRANSPORTER_1"/>
    <property type="match status" value="1"/>
</dbReference>
<dbReference type="InterPro" id="IPR013611">
    <property type="entry name" value="Transp-assoc_OB_typ2"/>
</dbReference>
<sequence length="350" mass="39771">MEKNILELRNISKQYDGKVVLKGINLNIKEGEFVTLLGPSGCGKTTTLRIIAGFEQPNSGELLFLGKDYLKIPVHKREVNTVFQNYALFPHLTVFDNIAYGLKIKRIKYDVLEAEVKKFLFLVGLEGFEDKSVELLSGGQRQRVALARALINKPKVLLLDEPMAALDVKLRKKMQAELKALQGEIGITFILVTHDQEEALTMSDRIIVMNDGAIQQVGTPTEIYNEPENIWTAQFIGDSNIISNAIFLKDNCVQFDGKKFECFDRGFGEKEDQIDIMIRPEDIDIVPVGKGFFTGVVTSVNFKGVHWEIIVKCKDRKYLIHSTDKVEEHDTVDISWHVEDIHVMWKEIDD</sequence>
<dbReference type="InterPro" id="IPR003593">
    <property type="entry name" value="AAA+_ATPase"/>
</dbReference>
<dbReference type="CDD" id="cd03300">
    <property type="entry name" value="ABC_PotA_N"/>
    <property type="match status" value="1"/>
</dbReference>
<evidence type="ECO:0000313" key="9">
    <source>
        <dbReference type="Proteomes" id="UP000031565"/>
    </source>
</evidence>
<evidence type="ECO:0000256" key="3">
    <source>
        <dbReference type="ARBA" id="ARBA00022741"/>
    </source>
</evidence>
<dbReference type="PANTHER" id="PTHR42781">
    <property type="entry name" value="SPERMIDINE/PUTRESCINE IMPORT ATP-BINDING PROTEIN POTA"/>
    <property type="match status" value="1"/>
</dbReference>
<organism evidence="8 9">
    <name type="scientific">Spiroplasma poulsonii</name>
    <dbReference type="NCBI Taxonomy" id="2138"/>
    <lineage>
        <taxon>Bacteria</taxon>
        <taxon>Bacillati</taxon>
        <taxon>Mycoplasmatota</taxon>
        <taxon>Mollicutes</taxon>
        <taxon>Entomoplasmatales</taxon>
        <taxon>Spiroplasmataceae</taxon>
        <taxon>Spiroplasma</taxon>
    </lineage>
</organism>
<dbReference type="FunFam" id="3.40.50.300:FF:000133">
    <property type="entry name" value="Spermidine/putrescine import ATP-binding protein PotA"/>
    <property type="match status" value="1"/>
</dbReference>
<dbReference type="Gene3D" id="2.40.50.100">
    <property type="match status" value="1"/>
</dbReference>
<dbReference type="GO" id="GO:0043190">
    <property type="term" value="C:ATP-binding cassette (ABC) transporter complex"/>
    <property type="evidence" value="ECO:0007669"/>
    <property type="project" value="InterPro"/>
</dbReference>